<evidence type="ECO:0000313" key="1">
    <source>
        <dbReference type="EMBL" id="GAH57497.1"/>
    </source>
</evidence>
<dbReference type="EMBL" id="BARU01025145">
    <property type="protein sequence ID" value="GAH57497.1"/>
    <property type="molecule type" value="Genomic_DNA"/>
</dbReference>
<organism evidence="1">
    <name type="scientific">marine sediment metagenome</name>
    <dbReference type="NCBI Taxonomy" id="412755"/>
    <lineage>
        <taxon>unclassified sequences</taxon>
        <taxon>metagenomes</taxon>
        <taxon>ecological metagenomes</taxon>
    </lineage>
</organism>
<name>X1GK16_9ZZZZ</name>
<proteinExistence type="predicted"/>
<comment type="caution">
    <text evidence="1">The sequence shown here is derived from an EMBL/GenBank/DDBJ whole genome shotgun (WGS) entry which is preliminary data.</text>
</comment>
<dbReference type="AlphaFoldDB" id="X1GK16"/>
<sequence>KQQKERLTVVRSLLSEINHNQKLMEAFSLQWQTKKFKTGTWKRNKDKMDYIDPGLRYTLADAYEIAEEFNREIDAAKKHQSTSYLAGIRVDRLKEPLAKSKQGLEEWLELNQSKKKLPTAAQ</sequence>
<protein>
    <submittedName>
        <fullName evidence="1">Uncharacterized protein</fullName>
    </submittedName>
</protein>
<accession>X1GK16</accession>
<gene>
    <name evidence="1" type="ORF">S03H2_40547</name>
</gene>
<feature type="non-terminal residue" evidence="1">
    <location>
        <position position="1"/>
    </location>
</feature>
<reference evidence="1" key="1">
    <citation type="journal article" date="2014" name="Front. Microbiol.">
        <title>High frequency of phylogenetically diverse reductive dehalogenase-homologous genes in deep subseafloor sedimentary metagenomes.</title>
        <authorList>
            <person name="Kawai M."/>
            <person name="Futagami T."/>
            <person name="Toyoda A."/>
            <person name="Takaki Y."/>
            <person name="Nishi S."/>
            <person name="Hori S."/>
            <person name="Arai W."/>
            <person name="Tsubouchi T."/>
            <person name="Morono Y."/>
            <person name="Uchiyama I."/>
            <person name="Ito T."/>
            <person name="Fujiyama A."/>
            <person name="Inagaki F."/>
            <person name="Takami H."/>
        </authorList>
    </citation>
    <scope>NUCLEOTIDE SEQUENCE</scope>
    <source>
        <strain evidence="1">Expedition CK06-06</strain>
    </source>
</reference>